<name>A0ABP0YTF3_9ROSI</name>
<feature type="compositionally biased region" description="Basic and acidic residues" evidence="1">
    <location>
        <begin position="41"/>
        <end position="52"/>
    </location>
</feature>
<evidence type="ECO:0000256" key="1">
    <source>
        <dbReference type="SAM" id="MobiDB-lite"/>
    </source>
</evidence>
<feature type="region of interest" description="Disordered" evidence="1">
    <location>
        <begin position="41"/>
        <end position="74"/>
    </location>
</feature>
<gene>
    <name evidence="2" type="ORF">CITCOLO1_LOCUS16000</name>
</gene>
<dbReference type="EMBL" id="OZ021740">
    <property type="protein sequence ID" value="CAK9323792.1"/>
    <property type="molecule type" value="Genomic_DNA"/>
</dbReference>
<accession>A0ABP0YTF3</accession>
<sequence length="125" mass="14147">MGKISKTVTNDRSHVADPLRLMRRGTTDDVYRLVTCHDRAQKWSKKEKEGASKHSTFQKLPPNSWLEFTKGSDGSNRATCQEYHVSIRRGPPHSPENDTFPFFNVSNLRAHPSSSSVSLPQVHQS</sequence>
<reference evidence="2 3" key="1">
    <citation type="submission" date="2024-03" db="EMBL/GenBank/DDBJ databases">
        <authorList>
            <person name="Gkanogiannis A."/>
            <person name="Becerra Lopez-Lavalle L."/>
        </authorList>
    </citation>
    <scope>NUCLEOTIDE SEQUENCE [LARGE SCALE GENOMIC DNA]</scope>
</reference>
<protein>
    <submittedName>
        <fullName evidence="2">Uncharacterized protein</fullName>
    </submittedName>
</protein>
<keyword evidence="3" id="KW-1185">Reference proteome</keyword>
<dbReference type="Proteomes" id="UP001642487">
    <property type="component" value="Chromosome 6"/>
</dbReference>
<evidence type="ECO:0000313" key="3">
    <source>
        <dbReference type="Proteomes" id="UP001642487"/>
    </source>
</evidence>
<proteinExistence type="predicted"/>
<organism evidence="2 3">
    <name type="scientific">Citrullus colocynthis</name>
    <name type="common">colocynth</name>
    <dbReference type="NCBI Taxonomy" id="252529"/>
    <lineage>
        <taxon>Eukaryota</taxon>
        <taxon>Viridiplantae</taxon>
        <taxon>Streptophyta</taxon>
        <taxon>Embryophyta</taxon>
        <taxon>Tracheophyta</taxon>
        <taxon>Spermatophyta</taxon>
        <taxon>Magnoliopsida</taxon>
        <taxon>eudicotyledons</taxon>
        <taxon>Gunneridae</taxon>
        <taxon>Pentapetalae</taxon>
        <taxon>rosids</taxon>
        <taxon>fabids</taxon>
        <taxon>Cucurbitales</taxon>
        <taxon>Cucurbitaceae</taxon>
        <taxon>Benincaseae</taxon>
        <taxon>Citrullus</taxon>
    </lineage>
</organism>
<evidence type="ECO:0000313" key="2">
    <source>
        <dbReference type="EMBL" id="CAK9323792.1"/>
    </source>
</evidence>